<keyword evidence="1" id="KW-0812">Transmembrane</keyword>
<proteinExistence type="predicted"/>
<organism evidence="2 3">
    <name type="scientific">Bacillus mycoides</name>
    <dbReference type="NCBI Taxonomy" id="1405"/>
    <lineage>
        <taxon>Bacteria</taxon>
        <taxon>Bacillati</taxon>
        <taxon>Bacillota</taxon>
        <taxon>Bacilli</taxon>
        <taxon>Bacillales</taxon>
        <taxon>Bacillaceae</taxon>
        <taxon>Bacillus</taxon>
        <taxon>Bacillus cereus group</taxon>
    </lineage>
</organism>
<keyword evidence="1" id="KW-1133">Transmembrane helix</keyword>
<reference evidence="2 3" key="1">
    <citation type="journal article" date="2019" name="Environ. Microbiol.">
        <title>An active ?-lactamase is a part of an orchestrated cell wall stress resistance network of Bacillus subtilis and related rhizosphere species.</title>
        <authorList>
            <person name="Bucher T."/>
            <person name="Keren-Paz A."/>
            <person name="Hausser J."/>
            <person name="Olender T."/>
            <person name="Cytryn E."/>
            <person name="Kolodkin-Gal I."/>
        </authorList>
    </citation>
    <scope>NUCLEOTIDE SEQUENCE [LARGE SCALE GENOMIC DNA]</scope>
    <source>
        <strain evidence="2 3">I186</strain>
    </source>
</reference>
<sequence>TALQQLGDFSIINSSIVILISFICIQVLYFFITRWRYLQKLYKVMEQ</sequence>
<dbReference type="Proteomes" id="UP000305524">
    <property type="component" value="Unassembled WGS sequence"/>
</dbReference>
<gene>
    <name evidence="2" type="ORF">FC701_00085</name>
</gene>
<name>A0A4U3AIA6_BACMY</name>
<accession>A0A4U3AIA6</accession>
<feature type="transmembrane region" description="Helical" evidence="1">
    <location>
        <begin position="12"/>
        <end position="32"/>
    </location>
</feature>
<evidence type="ECO:0000256" key="1">
    <source>
        <dbReference type="SAM" id="Phobius"/>
    </source>
</evidence>
<comment type="caution">
    <text evidence="2">The sequence shown here is derived from an EMBL/GenBank/DDBJ whole genome shotgun (WGS) entry which is preliminary data.</text>
</comment>
<evidence type="ECO:0000313" key="3">
    <source>
        <dbReference type="Proteomes" id="UP000305524"/>
    </source>
</evidence>
<dbReference type="EMBL" id="SZOD01000003">
    <property type="protein sequence ID" value="TKI87885.1"/>
    <property type="molecule type" value="Genomic_DNA"/>
</dbReference>
<protein>
    <submittedName>
        <fullName evidence="2">ABC transporter permease</fullName>
    </submittedName>
</protein>
<dbReference type="AlphaFoldDB" id="A0A4U3AIA6"/>
<evidence type="ECO:0000313" key="2">
    <source>
        <dbReference type="EMBL" id="TKI87885.1"/>
    </source>
</evidence>
<keyword evidence="1" id="KW-0472">Membrane</keyword>
<feature type="non-terminal residue" evidence="2">
    <location>
        <position position="1"/>
    </location>
</feature>